<feature type="region of interest" description="Disordered" evidence="1">
    <location>
        <begin position="511"/>
        <end position="548"/>
    </location>
</feature>
<feature type="region of interest" description="Disordered" evidence="1">
    <location>
        <begin position="567"/>
        <end position="1094"/>
    </location>
</feature>
<dbReference type="OrthoDB" id="4001642at2759"/>
<evidence type="ECO:0000313" key="3">
    <source>
        <dbReference type="Proteomes" id="UP000193218"/>
    </source>
</evidence>
<feature type="compositionally biased region" description="Basic and acidic residues" evidence="1">
    <location>
        <begin position="782"/>
        <end position="798"/>
    </location>
</feature>
<keyword evidence="3" id="KW-1185">Reference proteome</keyword>
<feature type="compositionally biased region" description="Polar residues" evidence="1">
    <location>
        <begin position="678"/>
        <end position="687"/>
    </location>
</feature>
<dbReference type="Proteomes" id="UP000193218">
    <property type="component" value="Unassembled WGS sequence"/>
</dbReference>
<comment type="caution">
    <text evidence="2">The sequence shown here is derived from an EMBL/GenBank/DDBJ whole genome shotgun (WGS) entry which is preliminary data.</text>
</comment>
<feature type="compositionally biased region" description="Basic and acidic residues" evidence="1">
    <location>
        <begin position="1076"/>
        <end position="1087"/>
    </location>
</feature>
<feature type="compositionally biased region" description="Basic and acidic residues" evidence="1">
    <location>
        <begin position="879"/>
        <end position="895"/>
    </location>
</feature>
<dbReference type="RefSeq" id="XP_021874390.1">
    <property type="nucleotide sequence ID" value="XM_022017689.1"/>
</dbReference>
<feature type="compositionally biased region" description="Low complexity" evidence="1">
    <location>
        <begin position="1000"/>
        <end position="1018"/>
    </location>
</feature>
<feature type="compositionally biased region" description="Basic and acidic residues" evidence="1">
    <location>
        <begin position="828"/>
        <end position="844"/>
    </location>
</feature>
<dbReference type="PANTHER" id="PTHR36419">
    <property type="entry name" value="ARRESTIN FAMILY PROTEIN 1"/>
    <property type="match status" value="1"/>
</dbReference>
<sequence length="1094" mass="116487">MAHPARLSLRAPPHLPFIQGYPGILASSSSRKQPTVDGQLELRVAQNTIKAKWVRVELRKYESLPPGFPTSSQGETWDHVGEICNLWTAKDKEWDVLEQGDFKFSLPLPDDLPSSVEMPQGKGIRYELVAALCYRQKGGVFKKEGAPIIKVTEHLRIIRHDLHSAWPVYNIPDTTVGSNNDLTLTVQRPWIGIGPNDRMLLTATLKSNRPSPFQLKGFECQLVELVTALPQQDQAGTKKKSRQSVQPVTRSRVVTSARIAVSESLGRGGEKSARVDMNAPSGDKMFLTVSRARLLRIEYKLEVKAVLHGAPELKMGGMIYTVGPFSRANAQQAVNDIGYVETLCPGVVRPDPSPKPSMNSSAMPRPTSAGQLSNTNFGPNAQGRQTDANNRPATFAGRPQSIQGFTPNEAFRRQLSSGSTATTNTTMTTMTNMTGRPYSVAMPAPSAYTPLKTDTGSAAPPLQPSASPMLSSDSHERMSSEISHDSRMKRYSTATSATFGRWDRDLQNAISGAPVRTGSSPTGSPAIPGTSSPPGPQRKSTSATAWPNAEQEKLKLYDDARSRAVVSQSATGASLDTIGMEGPPPEYEPPPPGDPLFPLATKIPAVTITQPSLTTDSSAAGPSRLPSSSYASAAEEKETQRRRFQEAQNRVVSGSSSGTPRASGSSTDPSIPIDAGSASLTSRSSPGPSIAVDAGPAPRQPRSSAGPSYAIDAGPVPGPATPRTVAIPTGLVGSTEKEQMKRFYEAQDRVARSGAPESSSAARQSRPSDPSPSGSGSAAGITDKEQMKRFYEAQDRVARASISPDRSKATEQSPTPGASSSTATPALSEKEQMKRFYEAQDRVSRRSLNPGESSSSSSSAKPLGSGTPNHKSSPQTALSEKEQMRRYYEAQDRVARAATGSPPSTDTQTPNAGPSTAAIFPDTPDTPTPAVAGPSRRIMSGSGSGSGSGSTSSPLTNRSEYMSASEEKEMMKQRFERAQEAVQKKMNGSSSSSSPPPPSSFTASSSRPEPVREPSYSSTSPLAKEVLARASSRTSDPKDLGPADGPPPPLPAKPPMEYINLYSPVDSNPTSPWRPFGEKGQKPDGHARNISVDN</sequence>
<feature type="compositionally biased region" description="Low complexity" evidence="1">
    <location>
        <begin position="916"/>
        <end position="932"/>
    </location>
</feature>
<feature type="region of interest" description="Disordered" evidence="1">
    <location>
        <begin position="445"/>
        <end position="491"/>
    </location>
</feature>
<evidence type="ECO:0008006" key="4">
    <source>
        <dbReference type="Google" id="ProtNLM"/>
    </source>
</evidence>
<dbReference type="PANTHER" id="PTHR36419:SF1">
    <property type="entry name" value="RHO1 GEF LOCALIZING PROTEIN 1"/>
    <property type="match status" value="1"/>
</dbReference>
<feature type="compositionally biased region" description="Low complexity" evidence="1">
    <location>
        <begin position="813"/>
        <end position="827"/>
    </location>
</feature>
<dbReference type="InterPro" id="IPR053060">
    <property type="entry name" value="Cytokinesis_Signaling_Reg"/>
</dbReference>
<dbReference type="GO" id="GO:0000917">
    <property type="term" value="P:division septum assembly"/>
    <property type="evidence" value="ECO:0007669"/>
    <property type="project" value="TreeGrafter"/>
</dbReference>
<dbReference type="AlphaFoldDB" id="A0A1Y1URM5"/>
<feature type="compositionally biased region" description="Basic and acidic residues" evidence="1">
    <location>
        <begin position="473"/>
        <end position="488"/>
    </location>
</feature>
<feature type="compositionally biased region" description="Polar residues" evidence="1">
    <location>
        <begin position="901"/>
        <end position="914"/>
    </location>
</feature>
<feature type="region of interest" description="Disordered" evidence="1">
    <location>
        <begin position="350"/>
        <end position="392"/>
    </location>
</feature>
<reference evidence="2 3" key="1">
    <citation type="submission" date="2017-03" db="EMBL/GenBank/DDBJ databases">
        <title>Widespread Adenine N6-methylation of Active Genes in Fungi.</title>
        <authorList>
            <consortium name="DOE Joint Genome Institute"/>
            <person name="Mondo S.J."/>
            <person name="Dannebaum R.O."/>
            <person name="Kuo R.C."/>
            <person name="Louie K.B."/>
            <person name="Bewick A.J."/>
            <person name="Labutti K."/>
            <person name="Haridas S."/>
            <person name="Kuo A."/>
            <person name="Salamov A."/>
            <person name="Ahrendt S.R."/>
            <person name="Lau R."/>
            <person name="Bowen B.P."/>
            <person name="Lipzen A."/>
            <person name="Sullivan W."/>
            <person name="Andreopoulos W.B."/>
            <person name="Clum A."/>
            <person name="Lindquist E."/>
            <person name="Daum C."/>
            <person name="Northen T.R."/>
            <person name="Ramamoorthy G."/>
            <person name="Schmitz R.J."/>
            <person name="Gryganskyi A."/>
            <person name="Culley D."/>
            <person name="Magnuson J."/>
            <person name="James T.Y."/>
            <person name="O'Malley M.A."/>
            <person name="Stajich J.E."/>
            <person name="Spatafora J.W."/>
            <person name="Visel A."/>
            <person name="Grigoriev I.V."/>
        </authorList>
    </citation>
    <scope>NUCLEOTIDE SEQUENCE [LARGE SCALE GENOMIC DNA]</scope>
    <source>
        <strain evidence="2 3">NRRL Y-17943</strain>
    </source>
</reference>
<name>A0A1Y1URM5_9TREE</name>
<accession>A0A1Y1URM5</accession>
<protein>
    <recommendedName>
        <fullName evidence="4">Arrestin C-terminal-like domain-containing protein</fullName>
    </recommendedName>
</protein>
<feature type="compositionally biased region" description="Polar residues" evidence="1">
    <location>
        <begin position="607"/>
        <end position="620"/>
    </location>
</feature>
<gene>
    <name evidence="2" type="ORF">BD324DRAFT_647629</name>
</gene>
<organism evidence="2 3">
    <name type="scientific">Kockovaella imperatae</name>
    <dbReference type="NCBI Taxonomy" id="4999"/>
    <lineage>
        <taxon>Eukaryota</taxon>
        <taxon>Fungi</taxon>
        <taxon>Dikarya</taxon>
        <taxon>Basidiomycota</taxon>
        <taxon>Agaricomycotina</taxon>
        <taxon>Tremellomycetes</taxon>
        <taxon>Tremellales</taxon>
        <taxon>Cuniculitremaceae</taxon>
        <taxon>Kockovaella</taxon>
    </lineage>
</organism>
<dbReference type="GeneID" id="33559498"/>
<proteinExistence type="predicted"/>
<feature type="compositionally biased region" description="Basic and acidic residues" evidence="1">
    <location>
        <begin position="965"/>
        <end position="983"/>
    </location>
</feature>
<feature type="compositionally biased region" description="Basic and acidic residues" evidence="1">
    <location>
        <begin position="735"/>
        <end position="751"/>
    </location>
</feature>
<feature type="compositionally biased region" description="Low complexity" evidence="1">
    <location>
        <begin position="653"/>
        <end position="666"/>
    </location>
</feature>
<feature type="compositionally biased region" description="Low complexity" evidence="1">
    <location>
        <begin position="755"/>
        <end position="780"/>
    </location>
</feature>
<dbReference type="GO" id="GO:0000935">
    <property type="term" value="C:division septum"/>
    <property type="evidence" value="ECO:0007669"/>
    <property type="project" value="TreeGrafter"/>
</dbReference>
<feature type="compositionally biased region" description="Polar residues" evidence="1">
    <location>
        <begin position="356"/>
        <end position="392"/>
    </location>
</feature>
<evidence type="ECO:0000313" key="2">
    <source>
        <dbReference type="EMBL" id="ORX40711.1"/>
    </source>
</evidence>
<feature type="compositionally biased region" description="Polar residues" evidence="1">
    <location>
        <begin position="866"/>
        <end position="878"/>
    </location>
</feature>
<evidence type="ECO:0000256" key="1">
    <source>
        <dbReference type="SAM" id="MobiDB-lite"/>
    </source>
</evidence>
<feature type="compositionally biased region" description="Pro residues" evidence="1">
    <location>
        <begin position="582"/>
        <end position="595"/>
    </location>
</feature>
<feature type="compositionally biased region" description="Basic and acidic residues" evidence="1">
    <location>
        <begin position="634"/>
        <end position="645"/>
    </location>
</feature>
<dbReference type="InParanoid" id="A0A1Y1URM5"/>
<dbReference type="EMBL" id="NBSH01000001">
    <property type="protein sequence ID" value="ORX40711.1"/>
    <property type="molecule type" value="Genomic_DNA"/>
</dbReference>
<feature type="compositionally biased region" description="Pro residues" evidence="1">
    <location>
        <begin position="1044"/>
        <end position="1054"/>
    </location>
</feature>
<feature type="compositionally biased region" description="Low complexity" evidence="1">
    <location>
        <begin position="457"/>
        <end position="472"/>
    </location>
</feature>